<accession>A0A8K0UWE5</accession>
<dbReference type="OrthoDB" id="2757544at2759"/>
<dbReference type="Proteomes" id="UP000813824">
    <property type="component" value="Unassembled WGS sequence"/>
</dbReference>
<gene>
    <name evidence="1" type="ORF">BXZ70DRAFT_524030</name>
</gene>
<evidence type="ECO:0000313" key="2">
    <source>
        <dbReference type="Proteomes" id="UP000813824"/>
    </source>
</evidence>
<keyword evidence="2" id="KW-1185">Reference proteome</keyword>
<proteinExistence type="predicted"/>
<comment type="caution">
    <text evidence="1">The sequence shown here is derived from an EMBL/GenBank/DDBJ whole genome shotgun (WGS) entry which is preliminary data.</text>
</comment>
<protein>
    <submittedName>
        <fullName evidence="1">Uncharacterized protein</fullName>
    </submittedName>
</protein>
<evidence type="ECO:0000313" key="1">
    <source>
        <dbReference type="EMBL" id="KAH8105399.1"/>
    </source>
</evidence>
<dbReference type="EMBL" id="JAEVFJ010000004">
    <property type="protein sequence ID" value="KAH8105399.1"/>
    <property type="molecule type" value="Genomic_DNA"/>
</dbReference>
<reference evidence="1" key="1">
    <citation type="journal article" date="2021" name="New Phytol.">
        <title>Evolutionary innovations through gain and loss of genes in the ectomycorrhizal Boletales.</title>
        <authorList>
            <person name="Wu G."/>
            <person name="Miyauchi S."/>
            <person name="Morin E."/>
            <person name="Kuo A."/>
            <person name="Drula E."/>
            <person name="Varga T."/>
            <person name="Kohler A."/>
            <person name="Feng B."/>
            <person name="Cao Y."/>
            <person name="Lipzen A."/>
            <person name="Daum C."/>
            <person name="Hundley H."/>
            <person name="Pangilinan J."/>
            <person name="Johnson J."/>
            <person name="Barry K."/>
            <person name="LaButti K."/>
            <person name="Ng V."/>
            <person name="Ahrendt S."/>
            <person name="Min B."/>
            <person name="Choi I.G."/>
            <person name="Park H."/>
            <person name="Plett J.M."/>
            <person name="Magnuson J."/>
            <person name="Spatafora J.W."/>
            <person name="Nagy L.G."/>
            <person name="Henrissat B."/>
            <person name="Grigoriev I.V."/>
            <person name="Yang Z.L."/>
            <person name="Xu J."/>
            <person name="Martin F.M."/>
        </authorList>
    </citation>
    <scope>NUCLEOTIDE SEQUENCE</scope>
    <source>
        <strain evidence="1">KKN 215</strain>
    </source>
</reference>
<organism evidence="1 2">
    <name type="scientific">Cristinia sonorae</name>
    <dbReference type="NCBI Taxonomy" id="1940300"/>
    <lineage>
        <taxon>Eukaryota</taxon>
        <taxon>Fungi</taxon>
        <taxon>Dikarya</taxon>
        <taxon>Basidiomycota</taxon>
        <taxon>Agaricomycotina</taxon>
        <taxon>Agaricomycetes</taxon>
        <taxon>Agaricomycetidae</taxon>
        <taxon>Agaricales</taxon>
        <taxon>Pleurotineae</taxon>
        <taxon>Stephanosporaceae</taxon>
        <taxon>Cristinia</taxon>
    </lineage>
</organism>
<dbReference type="AlphaFoldDB" id="A0A8K0UWE5"/>
<sequence>MHGAETITVERTEVSLPDELIEPIILYAWLSVDFPSKERWRFYHSMTSLARRWRAIMLAIVFSKVFVESVMDIQQYNKLMFRFSSKGTPPTRDLFTRSHVYASIQYAQLVAVIPDCFSLEFRVGIIADGHRLRFQRLEAFKQMPRFPSLTRIAVVWPHLPVSPSRQGSFYRDEAIRETASPAFNTVTTLSLHYPPGNDLRTLSACLPMLAKMLPNITVLELKGPIPLTHIINSFAAVKDLFLDTPRPVCRDVNRESAPIPPPSSVISWTITAAVKSLQSKALRRIVLLGNQQQPAGWERLVEVCENHQVSLEHKAIYY</sequence>
<name>A0A8K0UWE5_9AGAR</name>